<proteinExistence type="predicted"/>
<organism evidence="1 2">
    <name type="scientific">Peronosclerospora sorghi</name>
    <dbReference type="NCBI Taxonomy" id="230839"/>
    <lineage>
        <taxon>Eukaryota</taxon>
        <taxon>Sar</taxon>
        <taxon>Stramenopiles</taxon>
        <taxon>Oomycota</taxon>
        <taxon>Peronosporomycetes</taxon>
        <taxon>Peronosporales</taxon>
        <taxon>Peronosporaceae</taxon>
        <taxon>Peronosclerospora</taxon>
    </lineage>
</organism>
<evidence type="ECO:0000313" key="2">
    <source>
        <dbReference type="Proteomes" id="UP001163321"/>
    </source>
</evidence>
<accession>A0ACC0WWE7</accession>
<name>A0ACC0WWE7_9STRA</name>
<gene>
    <name evidence="1" type="ORF">PsorP6_001671</name>
</gene>
<keyword evidence="2" id="KW-1185">Reference proteome</keyword>
<evidence type="ECO:0000313" key="1">
    <source>
        <dbReference type="EMBL" id="KAI9923214.1"/>
    </source>
</evidence>
<protein>
    <submittedName>
        <fullName evidence="1">Uncharacterized protein</fullName>
    </submittedName>
</protein>
<dbReference type="EMBL" id="CM047580">
    <property type="protein sequence ID" value="KAI9923214.1"/>
    <property type="molecule type" value="Genomic_DNA"/>
</dbReference>
<comment type="caution">
    <text evidence="1">The sequence shown here is derived from an EMBL/GenBank/DDBJ whole genome shotgun (WGS) entry which is preliminary data.</text>
</comment>
<sequence length="76" mass="8523">MAVNVVPYAHRGVIGFTLKGLDHLTLFSDEEGEEDEKGYEGMKDCKYRFDLKRLSVDVTCRSILSVTHCPTSQSPT</sequence>
<dbReference type="Proteomes" id="UP001163321">
    <property type="component" value="Chromosome 1"/>
</dbReference>
<reference evidence="1 2" key="1">
    <citation type="journal article" date="2022" name="bioRxiv">
        <title>The genome of the oomycete Peronosclerospora sorghi, a cosmopolitan pathogen of maize and sorghum, is inflated with dispersed pseudogenes.</title>
        <authorList>
            <person name="Fletcher K."/>
            <person name="Martin F."/>
            <person name="Isakeit T."/>
            <person name="Cavanaugh K."/>
            <person name="Magill C."/>
            <person name="Michelmore R."/>
        </authorList>
    </citation>
    <scope>NUCLEOTIDE SEQUENCE [LARGE SCALE GENOMIC DNA]</scope>
    <source>
        <strain evidence="1">P6</strain>
    </source>
</reference>